<dbReference type="InterPro" id="IPR023213">
    <property type="entry name" value="CAT-like_dom_sf"/>
</dbReference>
<evidence type="ECO:0000259" key="1">
    <source>
        <dbReference type="Pfam" id="PF00198"/>
    </source>
</evidence>
<dbReference type="EMBL" id="JACHGJ010000002">
    <property type="protein sequence ID" value="MBB6480066.1"/>
    <property type="molecule type" value="Genomic_DNA"/>
</dbReference>
<dbReference type="AlphaFoldDB" id="A0A841R8C4"/>
<reference evidence="2 3" key="1">
    <citation type="submission" date="2020-08" db="EMBL/GenBank/DDBJ databases">
        <title>Genomic Encyclopedia of Type Strains, Phase IV (KMG-IV): sequencing the most valuable type-strain genomes for metagenomic binning, comparative biology and taxonomic classification.</title>
        <authorList>
            <person name="Goeker M."/>
        </authorList>
    </citation>
    <scope>NUCLEOTIDE SEQUENCE [LARGE SCALE GENOMIC DNA]</scope>
    <source>
        <strain evidence="2 3">DSM 2461</strain>
    </source>
</reference>
<gene>
    <name evidence="2" type="ORF">HNR50_001724</name>
</gene>
<proteinExistence type="predicted"/>
<dbReference type="InterPro" id="IPR001078">
    <property type="entry name" value="2-oxoacid_DH_actylTfrase"/>
</dbReference>
<keyword evidence="3" id="KW-1185">Reference proteome</keyword>
<dbReference type="Gene3D" id="3.30.559.10">
    <property type="entry name" value="Chloramphenicol acetyltransferase-like domain"/>
    <property type="match status" value="1"/>
</dbReference>
<protein>
    <recommendedName>
        <fullName evidence="1">2-oxoacid dehydrogenase acyltransferase catalytic domain-containing protein</fullName>
    </recommendedName>
</protein>
<dbReference type="Pfam" id="PF00198">
    <property type="entry name" value="2-oxoacid_dh"/>
    <property type="match status" value="1"/>
</dbReference>
<dbReference type="GO" id="GO:0016746">
    <property type="term" value="F:acyltransferase activity"/>
    <property type="evidence" value="ECO:0007669"/>
    <property type="project" value="InterPro"/>
</dbReference>
<comment type="caution">
    <text evidence="2">The sequence shown here is derived from an EMBL/GenBank/DDBJ whole genome shotgun (WGS) entry which is preliminary data.</text>
</comment>
<dbReference type="Proteomes" id="UP000587760">
    <property type="component" value="Unassembled WGS sequence"/>
</dbReference>
<dbReference type="RefSeq" id="WP_184745866.1">
    <property type="nucleotide sequence ID" value="NZ_JACHGJ010000002.1"/>
</dbReference>
<dbReference type="SUPFAM" id="SSF52777">
    <property type="entry name" value="CoA-dependent acyltransferases"/>
    <property type="match status" value="1"/>
</dbReference>
<evidence type="ECO:0000313" key="3">
    <source>
        <dbReference type="Proteomes" id="UP000587760"/>
    </source>
</evidence>
<name>A0A841R8C4_9SPIO</name>
<feature type="domain" description="2-oxoacid dehydrogenase acyltransferase catalytic" evidence="1">
    <location>
        <begin position="193"/>
        <end position="276"/>
    </location>
</feature>
<evidence type="ECO:0000313" key="2">
    <source>
        <dbReference type="EMBL" id="MBB6480066.1"/>
    </source>
</evidence>
<sequence length="312" mass="36653">MLKKTRPDGTYIEGLHYFTRMLPYMMPGRTESAIYFEQEFDVTETLPYIERWNRQHGDQEGKLTFFQVFLCALARTVALRPDLNRFISGFNYYQRNEILLNFIAKKELNDEGEEINITVPFSPFETLWSVRQKIHSFVNKGKSGEGNESEDLNETLMKFPRFILKFFFRMYNFLDYHNILPASLIKADPMYVTSFVTNVGSVGVDAPFHHNFERGTCGIFIALGKFKKFRYISEEGKLVERDVVKVTYTYDDRIKDGIYCAKSIDLFKEMVENPSMLEEPPELENVDLKRLKLKQYKPEDGAVRRTECMENK</sequence>
<organism evidence="2 3">
    <name type="scientific">Spirochaeta isovalerica</name>
    <dbReference type="NCBI Taxonomy" id="150"/>
    <lineage>
        <taxon>Bacteria</taxon>
        <taxon>Pseudomonadati</taxon>
        <taxon>Spirochaetota</taxon>
        <taxon>Spirochaetia</taxon>
        <taxon>Spirochaetales</taxon>
        <taxon>Spirochaetaceae</taxon>
        <taxon>Spirochaeta</taxon>
    </lineage>
</organism>
<accession>A0A841R8C4</accession>